<proteinExistence type="predicted"/>
<organism evidence="1 2">
    <name type="scientific">Pararcticibacter amylolyticus</name>
    <dbReference type="NCBI Taxonomy" id="2173175"/>
    <lineage>
        <taxon>Bacteria</taxon>
        <taxon>Pseudomonadati</taxon>
        <taxon>Bacteroidota</taxon>
        <taxon>Sphingobacteriia</taxon>
        <taxon>Sphingobacteriales</taxon>
        <taxon>Sphingobacteriaceae</taxon>
        <taxon>Pararcticibacter</taxon>
    </lineage>
</organism>
<reference evidence="1 2" key="1">
    <citation type="submission" date="2018-04" db="EMBL/GenBank/DDBJ databases">
        <title>Pedobacter chongqingensis sp. nov., isolated from a rottenly hemp rope.</title>
        <authorList>
            <person name="Cai Y."/>
        </authorList>
    </citation>
    <scope>NUCLEOTIDE SEQUENCE [LARGE SCALE GENOMIC DNA]</scope>
    <source>
        <strain evidence="1 2">FJ4-8</strain>
    </source>
</reference>
<dbReference type="Proteomes" id="UP000245647">
    <property type="component" value="Unassembled WGS sequence"/>
</dbReference>
<keyword evidence="2" id="KW-1185">Reference proteome</keyword>
<dbReference type="EMBL" id="QEAS01000006">
    <property type="protein sequence ID" value="PWG81127.1"/>
    <property type="molecule type" value="Genomic_DNA"/>
</dbReference>
<protein>
    <recommendedName>
        <fullName evidence="3">XRE family transcriptional regulator</fullName>
    </recommendedName>
</protein>
<sequence length="88" mass="10361">MYKYRINDLLSELPMKDYHKALKIIPKALGISPNTFSNYRNIRISEDKDIPHQKAILLEKIFGLNPGELLNAEIHYKPISQLIKEYYE</sequence>
<dbReference type="OrthoDB" id="768241at2"/>
<evidence type="ECO:0008006" key="3">
    <source>
        <dbReference type="Google" id="ProtNLM"/>
    </source>
</evidence>
<evidence type="ECO:0000313" key="2">
    <source>
        <dbReference type="Proteomes" id="UP000245647"/>
    </source>
</evidence>
<gene>
    <name evidence="1" type="ORF">DDR33_09395</name>
</gene>
<accession>A0A2U2PI97</accession>
<evidence type="ECO:0000313" key="1">
    <source>
        <dbReference type="EMBL" id="PWG81127.1"/>
    </source>
</evidence>
<dbReference type="AlphaFoldDB" id="A0A2U2PI97"/>
<comment type="caution">
    <text evidence="1">The sequence shown here is derived from an EMBL/GenBank/DDBJ whole genome shotgun (WGS) entry which is preliminary data.</text>
</comment>
<name>A0A2U2PI97_9SPHI</name>